<feature type="non-terminal residue" evidence="5">
    <location>
        <position position="1"/>
    </location>
</feature>
<dbReference type="RefSeq" id="WP_165982814.1">
    <property type="nucleotide sequence ID" value="NZ_SMSJ01000124.1"/>
</dbReference>
<keyword evidence="1" id="KW-0816">Tricarboxylic acid cycle</keyword>
<proteinExistence type="predicted"/>
<keyword evidence="6" id="KW-1185">Reference proteome</keyword>
<dbReference type="Gene3D" id="3.30.1490.20">
    <property type="entry name" value="ATP-grasp fold, A domain"/>
    <property type="match status" value="1"/>
</dbReference>
<dbReference type="InterPro" id="IPR051538">
    <property type="entry name" value="Acyl-CoA_Synth/Transferase"/>
</dbReference>
<dbReference type="GO" id="GO:0005524">
    <property type="term" value="F:ATP binding"/>
    <property type="evidence" value="ECO:0007669"/>
    <property type="project" value="UniProtKB-KW"/>
</dbReference>
<evidence type="ECO:0000256" key="4">
    <source>
        <dbReference type="ARBA" id="ARBA00022840"/>
    </source>
</evidence>
<dbReference type="AlphaFoldDB" id="A0A4R5Q7I0"/>
<organism evidence="5 6">
    <name type="scientific">Dankookia rubra</name>
    <dbReference type="NCBI Taxonomy" id="1442381"/>
    <lineage>
        <taxon>Bacteria</taxon>
        <taxon>Pseudomonadati</taxon>
        <taxon>Pseudomonadota</taxon>
        <taxon>Alphaproteobacteria</taxon>
        <taxon>Acetobacterales</taxon>
        <taxon>Roseomonadaceae</taxon>
        <taxon>Dankookia</taxon>
    </lineage>
</organism>
<dbReference type="Gene3D" id="3.40.50.261">
    <property type="entry name" value="Succinyl-CoA synthetase domains"/>
    <property type="match status" value="1"/>
</dbReference>
<evidence type="ECO:0000256" key="2">
    <source>
        <dbReference type="ARBA" id="ARBA00022598"/>
    </source>
</evidence>
<comment type="caution">
    <text evidence="5">The sequence shown here is derived from an EMBL/GenBank/DDBJ whole genome shotgun (WGS) entry which is preliminary data.</text>
</comment>
<sequence>LGVIRAETFADLLDIPGALACGRRAAGRRVAILTSTGGAGTLVADACGLAGFEVPPPDAATIARLAAVQAGGQAAADRNPIDVTLAGLQPALFRTAINALLDSPSYDALVTIVGSSALAQPDLVADAVVECQARSDKPVLAYVSPHAPHIVRLLNQRGIPAFAAPEACATVLAALQSRPVPEPVSVTTATDIALPSLPSGPLNEAESKALFARFGVPVTREIVALDAAAAQAAAEALGGRVVLKVLSRAIAHKSDVGGVRVGVAAADIPAACAAMLDSLRRAGAPAPEGFLVQELVTGSAEMILGFHRDPQLGPAILLGMGGVAAELFQDTAIRLLPLGRADAEAMLRELKTWPLLNGFRGAPRCDVAALVDAILGFAAMAETLGDRLVEAEINPVFVLPESQGVRAVDGLAILA</sequence>
<reference evidence="5 6" key="1">
    <citation type="journal article" date="2016" name="J. Microbiol.">
        <title>Dankookia rubra gen. nov., sp. nov., an alphaproteobacterium isolated from sediment of a shallow stream.</title>
        <authorList>
            <person name="Kim W.H."/>
            <person name="Kim D.H."/>
            <person name="Kang K."/>
            <person name="Ahn T.Y."/>
        </authorList>
    </citation>
    <scope>NUCLEOTIDE SEQUENCE [LARGE SCALE GENOMIC DNA]</scope>
    <source>
        <strain evidence="5 6">JCM30602</strain>
    </source>
</reference>
<evidence type="ECO:0000313" key="6">
    <source>
        <dbReference type="Proteomes" id="UP000295096"/>
    </source>
</evidence>
<gene>
    <name evidence="5" type="ORF">E2C06_32745</name>
</gene>
<dbReference type="Pfam" id="PF13549">
    <property type="entry name" value="ATP-grasp_5"/>
    <property type="match status" value="1"/>
</dbReference>
<keyword evidence="2" id="KW-0436">Ligase</keyword>
<dbReference type="InterPro" id="IPR013815">
    <property type="entry name" value="ATP_grasp_subdomain_1"/>
</dbReference>
<dbReference type="Gene3D" id="3.30.470.20">
    <property type="entry name" value="ATP-grasp fold, B domain"/>
    <property type="match status" value="1"/>
</dbReference>
<protein>
    <submittedName>
        <fullName evidence="5">CoA-binding protein</fullName>
    </submittedName>
</protein>
<keyword evidence="4" id="KW-0067">ATP-binding</keyword>
<evidence type="ECO:0000313" key="5">
    <source>
        <dbReference type="EMBL" id="TDH58398.1"/>
    </source>
</evidence>
<dbReference type="Proteomes" id="UP000295096">
    <property type="component" value="Unassembled WGS sequence"/>
</dbReference>
<name>A0A4R5Q7I0_9PROT</name>
<dbReference type="PANTHER" id="PTHR43334">
    <property type="entry name" value="ACETATE--COA LIGASE [ADP-FORMING]"/>
    <property type="match status" value="1"/>
</dbReference>
<evidence type="ECO:0000256" key="1">
    <source>
        <dbReference type="ARBA" id="ARBA00022532"/>
    </source>
</evidence>
<dbReference type="GO" id="GO:0006099">
    <property type="term" value="P:tricarboxylic acid cycle"/>
    <property type="evidence" value="ECO:0007669"/>
    <property type="project" value="UniProtKB-KW"/>
</dbReference>
<keyword evidence="3" id="KW-0547">Nucleotide-binding</keyword>
<evidence type="ECO:0000256" key="3">
    <source>
        <dbReference type="ARBA" id="ARBA00022741"/>
    </source>
</evidence>
<dbReference type="PANTHER" id="PTHR43334:SF1">
    <property type="entry name" value="3-HYDROXYPROPIONATE--COA LIGASE [ADP-FORMING]"/>
    <property type="match status" value="1"/>
</dbReference>
<dbReference type="SUPFAM" id="SSF52210">
    <property type="entry name" value="Succinyl-CoA synthetase domains"/>
    <property type="match status" value="1"/>
</dbReference>
<accession>A0A4R5Q7I0</accession>
<dbReference type="InterPro" id="IPR016102">
    <property type="entry name" value="Succinyl-CoA_synth-like"/>
</dbReference>
<dbReference type="GO" id="GO:0016874">
    <property type="term" value="F:ligase activity"/>
    <property type="evidence" value="ECO:0007669"/>
    <property type="project" value="UniProtKB-KW"/>
</dbReference>
<dbReference type="SUPFAM" id="SSF56059">
    <property type="entry name" value="Glutathione synthetase ATP-binding domain-like"/>
    <property type="match status" value="1"/>
</dbReference>
<dbReference type="EMBL" id="SMSJ01000124">
    <property type="protein sequence ID" value="TDH58398.1"/>
    <property type="molecule type" value="Genomic_DNA"/>
</dbReference>